<evidence type="ECO:0000313" key="2">
    <source>
        <dbReference type="Proteomes" id="UP000073492"/>
    </source>
</evidence>
<proteinExistence type="predicted"/>
<dbReference type="Gene3D" id="3.30.710.10">
    <property type="entry name" value="Potassium Channel Kv1.1, Chain A"/>
    <property type="match status" value="1"/>
</dbReference>
<protein>
    <recommendedName>
        <fullName evidence="3">BTB domain-containing protein</fullName>
    </recommendedName>
</protein>
<dbReference type="Proteomes" id="UP000073492">
    <property type="component" value="Unassembled WGS sequence"/>
</dbReference>
<keyword evidence="2" id="KW-1185">Reference proteome</keyword>
<dbReference type="AlphaFoldDB" id="A0A139IUD7"/>
<dbReference type="InterPro" id="IPR011333">
    <property type="entry name" value="SKP1/BTB/POZ_sf"/>
</dbReference>
<name>A0A139IUD7_9PEZI</name>
<comment type="caution">
    <text evidence="1">The sequence shown here is derived from an EMBL/GenBank/DDBJ whole genome shotgun (WGS) entry which is preliminary data.</text>
</comment>
<dbReference type="CDD" id="cd18186">
    <property type="entry name" value="BTB_POZ_ZBTB_KLHL-like"/>
    <property type="match status" value="1"/>
</dbReference>
<dbReference type="OrthoDB" id="3650604at2759"/>
<reference evidence="1 2" key="1">
    <citation type="submission" date="2015-07" db="EMBL/GenBank/DDBJ databases">
        <title>Comparative genomics of the Sigatoka disease complex on banana suggests a link between parallel evolutionary changes in Pseudocercospora fijiensis and Pseudocercospora eumusae and increased virulence on the banana host.</title>
        <authorList>
            <person name="Chang T.-C."/>
            <person name="Salvucci A."/>
            <person name="Crous P.W."/>
            <person name="Stergiopoulos I."/>
        </authorList>
    </citation>
    <scope>NUCLEOTIDE SEQUENCE [LARGE SCALE GENOMIC DNA]</scope>
    <source>
        <strain evidence="1 2">CBS 116634</strain>
    </source>
</reference>
<sequence>MLRTSLLVRVHCLRSFQHWSIACGTRIRSRNTKASGREVLMFTSLCMWCSARKGHRTLILVRFIPPYCFATLTRHSSIQNSTQKQISNREIGQYKMPARKRNATEMEQSSGSDANITTEDIAPDGDVIFEVGDETRRRLRVSSKILSTVSPVFKTWLGPYFREGQLSRDASNPVTIELPEDQPQAMSDMCNLLHFRRVLELGFINVELGRECERASRVLEFAIVVDKYCCTEALYLQAQSILQYGNHFGEERLPTSRDADTLTAAYLLNQGMLFRKISLDLIMCSTLPLTELRSASHPDILPQGISLVLNLRRNASFATLVDAVELLCDISCYNCDNRDYVHLLRHLTEGLEINRFPIENEARGPSLHWIQKRLRGLDPLKMDARSITCHRYMYHPYEASIPREAFADMADSLDKVSDGLCLQCVREKGLSECLKRCFDPSHIDA</sequence>
<evidence type="ECO:0000313" key="1">
    <source>
        <dbReference type="EMBL" id="KXT18367.1"/>
    </source>
</evidence>
<evidence type="ECO:0008006" key="3">
    <source>
        <dbReference type="Google" id="ProtNLM"/>
    </source>
</evidence>
<dbReference type="STRING" id="113226.A0A139IUD7"/>
<organism evidence="1 2">
    <name type="scientific">Pseudocercospora musae</name>
    <dbReference type="NCBI Taxonomy" id="113226"/>
    <lineage>
        <taxon>Eukaryota</taxon>
        <taxon>Fungi</taxon>
        <taxon>Dikarya</taxon>
        <taxon>Ascomycota</taxon>
        <taxon>Pezizomycotina</taxon>
        <taxon>Dothideomycetes</taxon>
        <taxon>Dothideomycetidae</taxon>
        <taxon>Mycosphaerellales</taxon>
        <taxon>Mycosphaerellaceae</taxon>
        <taxon>Pseudocercospora</taxon>
    </lineage>
</organism>
<dbReference type="EMBL" id="LFZO01000008">
    <property type="protein sequence ID" value="KXT18367.1"/>
    <property type="molecule type" value="Genomic_DNA"/>
</dbReference>
<gene>
    <name evidence="1" type="ORF">AC579_965</name>
</gene>
<dbReference type="EMBL" id="LFZO01000008">
    <property type="protein sequence ID" value="KXT18366.1"/>
    <property type="molecule type" value="Genomic_DNA"/>
</dbReference>
<accession>A0A139IUD7</accession>